<dbReference type="AlphaFoldDB" id="N2BG76"/>
<dbReference type="HOGENOM" id="CLU_2633197_0_0_7"/>
<evidence type="ECO:0000313" key="1">
    <source>
        <dbReference type="EMBL" id="EMZ40777.1"/>
    </source>
</evidence>
<dbReference type="Proteomes" id="UP000012527">
    <property type="component" value="Unassembled WGS sequence"/>
</dbReference>
<dbReference type="GeneID" id="68902192"/>
<sequence length="77" mass="9043">MTLKKSDLIVISDGGFGYIPDDLERQMQNQRQKDNKFYLLDINGNSGKKTFFDKHWIYNAQTQNINTLYENLATMYS</sequence>
<proteinExistence type="predicted"/>
<name>N2BG76_9HELI</name>
<comment type="caution">
    <text evidence="1">The sequence shown here is derived from an EMBL/GenBank/DDBJ whole genome shotgun (WGS) entry which is preliminary data.</text>
</comment>
<dbReference type="EMBL" id="AQFW01000005">
    <property type="protein sequence ID" value="EMZ40777.1"/>
    <property type="molecule type" value="Genomic_DNA"/>
</dbReference>
<reference evidence="1 2" key="1">
    <citation type="submission" date="2013-02" db="EMBL/GenBank/DDBJ databases">
        <title>The Genome Sequence of Helicobacter bilis WiWa.</title>
        <authorList>
            <consortium name="The Broad Institute Genome Sequencing Platform"/>
            <person name="Ward D."/>
            <person name="Overstreet A.-M.C."/>
            <person name="Ramer-Tait A.E."/>
            <person name="Phillips G.J."/>
            <person name="Wannemuehler M.J."/>
            <person name="Walker B."/>
            <person name="Young S.K."/>
            <person name="Zeng Q."/>
            <person name="Gargeya S."/>
            <person name="Fitzgerald M."/>
            <person name="Haas B."/>
            <person name="Abouelleil A."/>
            <person name="Alvarado L."/>
            <person name="Arachchi H.M."/>
            <person name="Berlin A.M."/>
            <person name="Chapman S.B."/>
            <person name="Dewar J."/>
            <person name="Goldberg J."/>
            <person name="Griggs A."/>
            <person name="Gujja S."/>
            <person name="Hansen M."/>
            <person name="Howarth C."/>
            <person name="Imamovic A."/>
            <person name="Larimer J."/>
            <person name="McCowan C."/>
            <person name="Murphy C."/>
            <person name="Neiman D."/>
            <person name="Pearson M."/>
            <person name="Priest M."/>
            <person name="Roberts A."/>
            <person name="Saif S."/>
            <person name="Shea T."/>
            <person name="Sisk P."/>
            <person name="Sykes S."/>
            <person name="Wortman J."/>
            <person name="Nusbaum C."/>
            <person name="Birren B."/>
        </authorList>
    </citation>
    <scope>NUCLEOTIDE SEQUENCE [LARGE SCALE GENOMIC DNA]</scope>
    <source>
        <strain evidence="1 2">WiWa</strain>
    </source>
</reference>
<protein>
    <submittedName>
        <fullName evidence="1">Uncharacterized protein</fullName>
    </submittedName>
</protein>
<accession>N2BG76</accession>
<gene>
    <name evidence="1" type="ORF">C826_00611</name>
</gene>
<evidence type="ECO:0000313" key="2">
    <source>
        <dbReference type="Proteomes" id="UP000012527"/>
    </source>
</evidence>
<dbReference type="RefSeq" id="WP_004085914.1">
    <property type="nucleotide sequence ID" value="NZ_KB822514.1"/>
</dbReference>
<organism evidence="1 2">
    <name type="scientific">Helicobacter bilis WiWa</name>
    <dbReference type="NCBI Taxonomy" id="1235804"/>
    <lineage>
        <taxon>Bacteria</taxon>
        <taxon>Pseudomonadati</taxon>
        <taxon>Campylobacterota</taxon>
        <taxon>Epsilonproteobacteria</taxon>
        <taxon>Campylobacterales</taxon>
        <taxon>Helicobacteraceae</taxon>
        <taxon>Helicobacter</taxon>
    </lineage>
</organism>
<dbReference type="PATRIC" id="fig|1235804.3.peg.670"/>